<evidence type="ECO:0000313" key="1">
    <source>
        <dbReference type="EMBL" id="KAK4151053.1"/>
    </source>
</evidence>
<evidence type="ECO:0000313" key="2">
    <source>
        <dbReference type="Proteomes" id="UP001302745"/>
    </source>
</evidence>
<comment type="caution">
    <text evidence="1">The sequence shown here is derived from an EMBL/GenBank/DDBJ whole genome shotgun (WGS) entry which is preliminary data.</text>
</comment>
<organism evidence="1 2">
    <name type="scientific">Chaetomidium leptoderma</name>
    <dbReference type="NCBI Taxonomy" id="669021"/>
    <lineage>
        <taxon>Eukaryota</taxon>
        <taxon>Fungi</taxon>
        <taxon>Dikarya</taxon>
        <taxon>Ascomycota</taxon>
        <taxon>Pezizomycotina</taxon>
        <taxon>Sordariomycetes</taxon>
        <taxon>Sordariomycetidae</taxon>
        <taxon>Sordariales</taxon>
        <taxon>Chaetomiaceae</taxon>
        <taxon>Chaetomidium</taxon>
    </lineage>
</organism>
<keyword evidence="2" id="KW-1185">Reference proteome</keyword>
<reference evidence="1" key="1">
    <citation type="journal article" date="2023" name="Mol. Phylogenet. Evol.">
        <title>Genome-scale phylogeny and comparative genomics of the fungal order Sordariales.</title>
        <authorList>
            <person name="Hensen N."/>
            <person name="Bonometti L."/>
            <person name="Westerberg I."/>
            <person name="Brannstrom I.O."/>
            <person name="Guillou S."/>
            <person name="Cros-Aarteil S."/>
            <person name="Calhoun S."/>
            <person name="Haridas S."/>
            <person name="Kuo A."/>
            <person name="Mondo S."/>
            <person name="Pangilinan J."/>
            <person name="Riley R."/>
            <person name="LaButti K."/>
            <person name="Andreopoulos B."/>
            <person name="Lipzen A."/>
            <person name="Chen C."/>
            <person name="Yan M."/>
            <person name="Daum C."/>
            <person name="Ng V."/>
            <person name="Clum A."/>
            <person name="Steindorff A."/>
            <person name="Ohm R.A."/>
            <person name="Martin F."/>
            <person name="Silar P."/>
            <person name="Natvig D.O."/>
            <person name="Lalanne C."/>
            <person name="Gautier V."/>
            <person name="Ament-Velasquez S.L."/>
            <person name="Kruys A."/>
            <person name="Hutchinson M.I."/>
            <person name="Powell A.J."/>
            <person name="Barry K."/>
            <person name="Miller A.N."/>
            <person name="Grigoriev I.V."/>
            <person name="Debuchy R."/>
            <person name="Gladieux P."/>
            <person name="Hiltunen Thoren M."/>
            <person name="Johannesson H."/>
        </authorList>
    </citation>
    <scope>NUCLEOTIDE SEQUENCE</scope>
    <source>
        <strain evidence="1">CBS 538.74</strain>
    </source>
</reference>
<protein>
    <submittedName>
        <fullName evidence="1">Uncharacterized protein</fullName>
    </submittedName>
</protein>
<proteinExistence type="predicted"/>
<reference evidence="1" key="2">
    <citation type="submission" date="2023-05" db="EMBL/GenBank/DDBJ databases">
        <authorList>
            <consortium name="Lawrence Berkeley National Laboratory"/>
            <person name="Steindorff A."/>
            <person name="Hensen N."/>
            <person name="Bonometti L."/>
            <person name="Westerberg I."/>
            <person name="Brannstrom I.O."/>
            <person name="Guillou S."/>
            <person name="Cros-Aarteil S."/>
            <person name="Calhoun S."/>
            <person name="Haridas S."/>
            <person name="Kuo A."/>
            <person name="Mondo S."/>
            <person name="Pangilinan J."/>
            <person name="Riley R."/>
            <person name="Labutti K."/>
            <person name="Andreopoulos B."/>
            <person name="Lipzen A."/>
            <person name="Chen C."/>
            <person name="Yanf M."/>
            <person name="Daum C."/>
            <person name="Ng V."/>
            <person name="Clum A."/>
            <person name="Ohm R."/>
            <person name="Martin F."/>
            <person name="Silar P."/>
            <person name="Natvig D."/>
            <person name="Lalanne C."/>
            <person name="Gautier V."/>
            <person name="Ament-Velasquez S.L."/>
            <person name="Kruys A."/>
            <person name="Hutchinson M.I."/>
            <person name="Powell A.J."/>
            <person name="Barry K."/>
            <person name="Miller A.N."/>
            <person name="Grigoriev I.V."/>
            <person name="Debuchy R."/>
            <person name="Gladieux P."/>
            <person name="Thoren M.H."/>
            <person name="Johannesson H."/>
        </authorList>
    </citation>
    <scope>NUCLEOTIDE SEQUENCE</scope>
    <source>
        <strain evidence="1">CBS 538.74</strain>
    </source>
</reference>
<dbReference type="AlphaFoldDB" id="A0AAN6VGI4"/>
<gene>
    <name evidence="1" type="ORF">C8A00DRAFT_45678</name>
</gene>
<dbReference type="Proteomes" id="UP001302745">
    <property type="component" value="Unassembled WGS sequence"/>
</dbReference>
<dbReference type="EMBL" id="MU857036">
    <property type="protein sequence ID" value="KAK4151053.1"/>
    <property type="molecule type" value="Genomic_DNA"/>
</dbReference>
<accession>A0AAN6VGI4</accession>
<name>A0AAN6VGI4_9PEZI</name>
<sequence>MDVMPTTTCLFPASRTLRIKAPTTLALFHARAHTKHISPIFSTTRSRLSTTQHIKMASPIPLASFGANPEIAEQIRRLLLPEYEIVHICTNLSDATAELPQVCAGRLDTPAASGLGSNASVDVADRKAPKAIIFGGGIPDDEVTAVTEAVHGAAGAAVKVVRVTRADILATGATGPSAEVIAGVLRGELVGLVEAGELV</sequence>